<dbReference type="EMBL" id="GGEC01011254">
    <property type="protein sequence ID" value="MBW91737.1"/>
    <property type="molecule type" value="Transcribed_RNA"/>
</dbReference>
<organism evidence="1">
    <name type="scientific">Rhizophora mucronata</name>
    <name type="common">Asiatic mangrove</name>
    <dbReference type="NCBI Taxonomy" id="61149"/>
    <lineage>
        <taxon>Eukaryota</taxon>
        <taxon>Viridiplantae</taxon>
        <taxon>Streptophyta</taxon>
        <taxon>Embryophyta</taxon>
        <taxon>Tracheophyta</taxon>
        <taxon>Spermatophyta</taxon>
        <taxon>Magnoliopsida</taxon>
        <taxon>eudicotyledons</taxon>
        <taxon>Gunneridae</taxon>
        <taxon>Pentapetalae</taxon>
        <taxon>rosids</taxon>
        <taxon>fabids</taxon>
        <taxon>Malpighiales</taxon>
        <taxon>Rhizophoraceae</taxon>
        <taxon>Rhizophora</taxon>
    </lineage>
</organism>
<protein>
    <submittedName>
        <fullName evidence="1">Uncharacterized protein</fullName>
    </submittedName>
</protein>
<sequence length="89" mass="10761">MPRICLKRTLFLLEYRNRKGKRMTYSPIVRQGIYHVSMTNDSTDFASCLLQWPRKTNLRIHPCFQDYGLHSSKTRYLCVYVYIFKYLKS</sequence>
<name>A0A2P2JE50_RHIMU</name>
<reference evidence="1" key="1">
    <citation type="submission" date="2018-02" db="EMBL/GenBank/DDBJ databases">
        <title>Rhizophora mucronata_Transcriptome.</title>
        <authorList>
            <person name="Meera S.P."/>
            <person name="Sreeshan A."/>
            <person name="Augustine A."/>
        </authorList>
    </citation>
    <scope>NUCLEOTIDE SEQUENCE</scope>
    <source>
        <tissue evidence="1">Leaf</tissue>
    </source>
</reference>
<proteinExistence type="predicted"/>
<evidence type="ECO:0000313" key="1">
    <source>
        <dbReference type="EMBL" id="MBW91737.1"/>
    </source>
</evidence>
<dbReference type="AlphaFoldDB" id="A0A2P2JE50"/>
<accession>A0A2P2JE50</accession>